<comment type="caution">
    <text evidence="1">The sequence shown here is derived from an EMBL/GenBank/DDBJ whole genome shotgun (WGS) entry which is preliminary data.</text>
</comment>
<organism evidence="1 2">
    <name type="scientific">Microbulbifer epialgicus</name>
    <dbReference type="NCBI Taxonomy" id="393907"/>
    <lineage>
        <taxon>Bacteria</taxon>
        <taxon>Pseudomonadati</taxon>
        <taxon>Pseudomonadota</taxon>
        <taxon>Gammaproteobacteria</taxon>
        <taxon>Cellvibrionales</taxon>
        <taxon>Microbulbiferaceae</taxon>
        <taxon>Microbulbifer</taxon>
    </lineage>
</organism>
<evidence type="ECO:0000313" key="2">
    <source>
        <dbReference type="Proteomes" id="UP001569428"/>
    </source>
</evidence>
<evidence type="ECO:0000313" key="1">
    <source>
        <dbReference type="EMBL" id="MFA0809360.1"/>
    </source>
</evidence>
<accession>A0ABV4NTK5</accession>
<dbReference type="EMBL" id="JBGMEK010000001">
    <property type="protein sequence ID" value="MFA0809360.1"/>
    <property type="molecule type" value="Genomic_DNA"/>
</dbReference>
<proteinExistence type="predicted"/>
<sequence>MLTFVTDIKSPGEPDILAGLETYDLVLGQLDSNNDSLQALRFSAPKGGWNHNELTLYANLLDVGDAYLIPPSETLNLGMACWIGSTEV</sequence>
<dbReference type="Proteomes" id="UP001569428">
    <property type="component" value="Unassembled WGS sequence"/>
</dbReference>
<reference evidence="1 2" key="1">
    <citation type="submission" date="2024-08" db="EMBL/GenBank/DDBJ databases">
        <authorList>
            <person name="Ishaq N."/>
        </authorList>
    </citation>
    <scope>NUCLEOTIDE SEQUENCE [LARGE SCALE GENOMIC DNA]</scope>
    <source>
        <strain evidence="1 2">DSM 18651</strain>
    </source>
</reference>
<dbReference type="RefSeq" id="WP_371836981.1">
    <property type="nucleotide sequence ID" value="NZ_JBGMEK010000001.1"/>
</dbReference>
<gene>
    <name evidence="1" type="ORF">ACCI49_00390</name>
</gene>
<protein>
    <submittedName>
        <fullName evidence="1">Uncharacterized protein</fullName>
    </submittedName>
</protein>
<name>A0ABV4NTK5_9GAMM</name>
<keyword evidence="2" id="KW-1185">Reference proteome</keyword>